<dbReference type="EMBL" id="CM001167">
    <property type="protein sequence ID" value="EGJ72562.1"/>
    <property type="molecule type" value="Genomic_DNA"/>
</dbReference>
<keyword evidence="1" id="KW-0812">Transmembrane</keyword>
<dbReference type="Proteomes" id="UP000018439">
    <property type="component" value="Chromosome"/>
</dbReference>
<feature type="transmembrane region" description="Helical" evidence="1">
    <location>
        <begin position="373"/>
        <end position="392"/>
    </location>
</feature>
<accession>F3ZNM7</accession>
<dbReference type="eggNOG" id="ENOG502Z87C">
    <property type="taxonomic scope" value="Bacteria"/>
</dbReference>
<reference evidence="4" key="1">
    <citation type="journal article" date="2011" name="Stand. Genomic Sci.">
        <title>Non-contiguous finished genome sequence of Bacteroides coprosuis type strain (PC139).</title>
        <authorList>
            <person name="Land M."/>
            <person name="Held B."/>
            <person name="Gronow S."/>
            <person name="Abt B."/>
            <person name="Lucas S."/>
            <person name="Del Rio T.G."/>
            <person name="Nolan M."/>
            <person name="Tice H."/>
            <person name="Cheng J.F."/>
            <person name="Pitluck S."/>
            <person name="Liolios K."/>
            <person name="Pagani I."/>
            <person name="Ivanova N."/>
            <person name="Mavromatis K."/>
            <person name="Mikhailova N."/>
            <person name="Pati A."/>
            <person name="Tapia R."/>
            <person name="Han C."/>
            <person name="Goodwin L."/>
            <person name="Chen A."/>
            <person name="Palaniappan K."/>
            <person name="Hauser L."/>
            <person name="Brambilla E.M."/>
            <person name="Rohde M."/>
            <person name="Goker M."/>
            <person name="Detter J.C."/>
            <person name="Woyke T."/>
            <person name="Bristow J."/>
            <person name="Eisen J.A."/>
            <person name="Markowitz V."/>
            <person name="Hugenholtz P."/>
            <person name="Kyrpides N.C."/>
            <person name="Klenk H.P."/>
            <person name="Lapidus A."/>
        </authorList>
    </citation>
    <scope>NUCLEOTIDE SEQUENCE</scope>
    <source>
        <strain evidence="4">DSM 18011</strain>
    </source>
</reference>
<feature type="domain" description="Lnb-like transmembrane" evidence="3">
    <location>
        <begin position="259"/>
        <end position="395"/>
    </location>
</feature>
<feature type="transmembrane region" description="Helical" evidence="1">
    <location>
        <begin position="256"/>
        <end position="275"/>
    </location>
</feature>
<feature type="transmembrane region" description="Helical" evidence="1">
    <location>
        <begin position="347"/>
        <end position="367"/>
    </location>
</feature>
<feature type="domain" description="Lnb N-terminal periplasmic" evidence="2">
    <location>
        <begin position="35"/>
        <end position="163"/>
    </location>
</feature>
<name>F3ZNM7_9BACE</name>
<dbReference type="Pfam" id="PF25221">
    <property type="entry name" value="5TMH_Lnb"/>
    <property type="match status" value="1"/>
</dbReference>
<evidence type="ECO:0000313" key="4">
    <source>
        <dbReference type="EMBL" id="EGJ72562.1"/>
    </source>
</evidence>
<dbReference type="InterPro" id="IPR025178">
    <property type="entry name" value="Lnb_N"/>
</dbReference>
<organism evidence="4 5">
    <name type="scientific">Bacteroides coprosuis DSM 18011</name>
    <dbReference type="NCBI Taxonomy" id="679937"/>
    <lineage>
        <taxon>Bacteria</taxon>
        <taxon>Pseudomonadati</taxon>
        <taxon>Bacteroidota</taxon>
        <taxon>Bacteroidia</taxon>
        <taxon>Bacteroidales</taxon>
        <taxon>Bacteroidaceae</taxon>
        <taxon>Bacteroides</taxon>
    </lineage>
</organism>
<gene>
    <name evidence="4" type="ORF">Bcop_2410</name>
</gene>
<dbReference type="Pfam" id="PF13387">
    <property type="entry name" value="Lnb_N"/>
    <property type="match status" value="1"/>
</dbReference>
<evidence type="ECO:0000259" key="2">
    <source>
        <dbReference type="Pfam" id="PF13387"/>
    </source>
</evidence>
<dbReference type="AlphaFoldDB" id="F3ZNM7"/>
<evidence type="ECO:0000313" key="5">
    <source>
        <dbReference type="Proteomes" id="UP000018439"/>
    </source>
</evidence>
<feature type="transmembrane region" description="Helical" evidence="1">
    <location>
        <begin position="321"/>
        <end position="340"/>
    </location>
</feature>
<keyword evidence="5" id="KW-1185">Reference proteome</keyword>
<dbReference type="STRING" id="679937.Bcop_2410"/>
<sequence length="396" mass="46460">MLQINSIIMRKALLTIFFFSFLLISKANTPYPYSDSIRISLLTCSPGDEIYTLFGHTAIRVTVPHTNYDEVYNYGIFDFKSDHFIWRFALGHTDYQLGKVPFDYFMYEYDFYKRSVWEQELNLTIEEKSRLVDALELNYQPQNRIYRYNFLFDNCATRPLDQIIGALHEPLLLQDDSDKIYTFRSIIHKYTENFPWSQFGIDLCLGSDADKVMSIKDKTFIPIELMHILNHTNFDSKPIVKPIKELLKTPHKEETIAIIPTPTIIFSTLFFLFFLTSLLEYKKKKSYWVLDTFTFAIFGVVGCVLTFLALFSEHPTVSPNYLIILFHPLHLVLAPYIGYLEKKQKKVIYHYINLGVLTLFIVFFSLIPQNFDFAILPLAGCLWLRSLTNLLIHTKR</sequence>
<proteinExistence type="predicted"/>
<evidence type="ECO:0000256" key="1">
    <source>
        <dbReference type="SAM" id="Phobius"/>
    </source>
</evidence>
<dbReference type="HOGENOM" id="CLU_052983_1_0_10"/>
<feature type="transmembrane region" description="Helical" evidence="1">
    <location>
        <begin position="287"/>
        <end position="309"/>
    </location>
</feature>
<keyword evidence="1" id="KW-0472">Membrane</keyword>
<dbReference type="InterPro" id="IPR057436">
    <property type="entry name" value="5TMH_Lnb"/>
</dbReference>
<evidence type="ECO:0000259" key="3">
    <source>
        <dbReference type="Pfam" id="PF25221"/>
    </source>
</evidence>
<keyword evidence="1" id="KW-1133">Transmembrane helix</keyword>
<protein>
    <submittedName>
        <fullName evidence="4">Uncharacterized protein</fullName>
    </submittedName>
</protein>